<dbReference type="EMBL" id="CM010717">
    <property type="protein sequence ID" value="RZC55431.1"/>
    <property type="molecule type" value="Genomic_DNA"/>
</dbReference>
<sequence length="95" mass="11014">MEVTNTSKEKASQGYKYDESDLEQLKVAYEEADRDYQKKQKAYLDAKEKRANGIDVNNYMALVEEQTDALCKRVELFIKLMNEKRSKNLANSILA</sequence>
<dbReference type="Proteomes" id="UP000316621">
    <property type="component" value="Chromosome 3"/>
</dbReference>
<reference evidence="2 3" key="1">
    <citation type="journal article" date="2018" name="Science">
        <title>The opium poppy genome and morphinan production.</title>
        <authorList>
            <person name="Guo L."/>
            <person name="Winzer T."/>
            <person name="Yang X."/>
            <person name="Li Y."/>
            <person name="Ning Z."/>
            <person name="He Z."/>
            <person name="Teodor R."/>
            <person name="Lu Y."/>
            <person name="Bowser T.A."/>
            <person name="Graham I.A."/>
            <person name="Ye K."/>
        </authorList>
    </citation>
    <scope>NUCLEOTIDE SEQUENCE [LARGE SCALE GENOMIC DNA]</scope>
    <source>
        <strain evidence="3">cv. HN1</strain>
        <tissue evidence="2">Leaves</tissue>
    </source>
</reference>
<evidence type="ECO:0000313" key="3">
    <source>
        <dbReference type="Proteomes" id="UP000316621"/>
    </source>
</evidence>
<keyword evidence="3" id="KW-1185">Reference proteome</keyword>
<dbReference type="AlphaFoldDB" id="A0A4Y7J659"/>
<protein>
    <submittedName>
        <fullName evidence="2">Uncharacterized protein</fullName>
    </submittedName>
</protein>
<evidence type="ECO:0000256" key="1">
    <source>
        <dbReference type="SAM" id="Coils"/>
    </source>
</evidence>
<evidence type="ECO:0000313" key="2">
    <source>
        <dbReference type="EMBL" id="RZC55431.1"/>
    </source>
</evidence>
<proteinExistence type="predicted"/>
<dbReference type="Gramene" id="RZC55431">
    <property type="protein sequence ID" value="RZC55431"/>
    <property type="gene ID" value="C5167_014298"/>
</dbReference>
<accession>A0A4Y7J659</accession>
<keyword evidence="1" id="KW-0175">Coiled coil</keyword>
<organism evidence="2 3">
    <name type="scientific">Papaver somniferum</name>
    <name type="common">Opium poppy</name>
    <dbReference type="NCBI Taxonomy" id="3469"/>
    <lineage>
        <taxon>Eukaryota</taxon>
        <taxon>Viridiplantae</taxon>
        <taxon>Streptophyta</taxon>
        <taxon>Embryophyta</taxon>
        <taxon>Tracheophyta</taxon>
        <taxon>Spermatophyta</taxon>
        <taxon>Magnoliopsida</taxon>
        <taxon>Ranunculales</taxon>
        <taxon>Papaveraceae</taxon>
        <taxon>Papaveroideae</taxon>
        <taxon>Papaver</taxon>
    </lineage>
</organism>
<gene>
    <name evidence="2" type="ORF">C5167_014298</name>
</gene>
<feature type="coiled-coil region" evidence="1">
    <location>
        <begin position="22"/>
        <end position="49"/>
    </location>
</feature>
<name>A0A4Y7J659_PAPSO</name>